<feature type="compositionally biased region" description="Basic and acidic residues" evidence="1">
    <location>
        <begin position="601"/>
        <end position="614"/>
    </location>
</feature>
<protein>
    <submittedName>
        <fullName evidence="2">Uncharacterized protein</fullName>
    </submittedName>
</protein>
<accession>A0AAV6FPX6</accession>
<reference evidence="2" key="1">
    <citation type="submission" date="2020-10" db="EMBL/GenBank/DDBJ databases">
        <title>Chromosome-scale genome assembly of the Allis shad, Alosa alosa.</title>
        <authorList>
            <person name="Margot Z."/>
            <person name="Christophe K."/>
            <person name="Cabau C."/>
            <person name="Louis A."/>
            <person name="Berthelot C."/>
            <person name="Parey E."/>
            <person name="Roest Crollius H."/>
            <person name="Montfort J."/>
            <person name="Robinson-Rechavi M."/>
            <person name="Bucao C."/>
            <person name="Bouchez O."/>
            <person name="Gislard M."/>
            <person name="Lluch J."/>
            <person name="Milhes M."/>
            <person name="Lampietro C."/>
            <person name="Lopez Roques C."/>
            <person name="Donnadieu C."/>
            <person name="Braasch I."/>
            <person name="Desvignes T."/>
            <person name="Postlethwait J."/>
            <person name="Bobe J."/>
            <person name="Guiguen Y."/>
        </authorList>
    </citation>
    <scope>NUCLEOTIDE SEQUENCE</scope>
    <source>
        <strain evidence="2">M-15738</strain>
        <tissue evidence="2">Blood</tissue>
    </source>
</reference>
<keyword evidence="3" id="KW-1185">Reference proteome</keyword>
<evidence type="ECO:0000313" key="3">
    <source>
        <dbReference type="Proteomes" id="UP000823561"/>
    </source>
</evidence>
<evidence type="ECO:0000313" key="2">
    <source>
        <dbReference type="EMBL" id="KAG5262406.1"/>
    </source>
</evidence>
<dbReference type="EMBL" id="JADWDJ010000022">
    <property type="protein sequence ID" value="KAG5262406.1"/>
    <property type="molecule type" value="Genomic_DNA"/>
</dbReference>
<sequence>MHFKSFYERWNFISRTRQIGEIVRQCFDDIPDVDICRIDVLSFTQQFPAEELEMIRAAFIVAFTDEELDWAMERLIRCIAFLTLDFVMPALRVCVRMEPCPKPVPAAPRRHPVLQVQPAPGSEGAPDGLQARGDWWPQTAENSERAVDGPQAGGDWWLENTERLLVASTPHPHFLVAKRQGKNRRTRIRVEKCVTAKALEITSVFLAIAPGNAIWDRFLYASSQDYCKSLRTNRHRSPRREAYLDLIEGTADLLIDMRRCQRQSSTDGVVCGFADFRTLIMEHFILESSRCLLERLMNAPSHLQLEYSSRVWPEMEEVPILPQGSGPDRELVMALLTKAISENVAAFLDEAVERINRQRDSDGLKFEQSDTVSIRRGCIRTSSSSSSSSISRSSSRSSIISSRAESRSSSISRSSSRSSIISTRAESRSSSISTSRSRSSSNSISRGSSISSISRSSSRSSIISSRAESSSSISRSCSRSSSNSIISRSSSISSISRSSSSSSISRCSIISSRAESSSVTISISRSPSSSTCYPNTPLSERSRESSCLAVMSEEAVAAIAMSSNEASAHVKSSAVKATRRRRVFTLRWKSKRSVAPSPAPVEERPVEERPAAKERSRRPSLRSRIASAFSGLLSCCKGQE</sequence>
<organism evidence="2 3">
    <name type="scientific">Alosa alosa</name>
    <name type="common">allis shad</name>
    <dbReference type="NCBI Taxonomy" id="278164"/>
    <lineage>
        <taxon>Eukaryota</taxon>
        <taxon>Metazoa</taxon>
        <taxon>Chordata</taxon>
        <taxon>Craniata</taxon>
        <taxon>Vertebrata</taxon>
        <taxon>Euteleostomi</taxon>
        <taxon>Actinopterygii</taxon>
        <taxon>Neopterygii</taxon>
        <taxon>Teleostei</taxon>
        <taxon>Clupei</taxon>
        <taxon>Clupeiformes</taxon>
        <taxon>Clupeoidei</taxon>
        <taxon>Clupeidae</taxon>
        <taxon>Alosa</taxon>
    </lineage>
</organism>
<feature type="region of interest" description="Disordered" evidence="1">
    <location>
        <begin position="589"/>
        <end position="621"/>
    </location>
</feature>
<evidence type="ECO:0000256" key="1">
    <source>
        <dbReference type="SAM" id="MobiDB-lite"/>
    </source>
</evidence>
<dbReference type="Proteomes" id="UP000823561">
    <property type="component" value="Chromosome 22"/>
</dbReference>
<dbReference type="AlphaFoldDB" id="A0AAV6FPX6"/>
<name>A0AAV6FPX6_9TELE</name>
<proteinExistence type="predicted"/>
<comment type="caution">
    <text evidence="2">The sequence shown here is derived from an EMBL/GenBank/DDBJ whole genome shotgun (WGS) entry which is preliminary data.</text>
</comment>
<gene>
    <name evidence="2" type="ORF">AALO_G00274800</name>
</gene>
<feature type="region of interest" description="Disordered" evidence="1">
    <location>
        <begin position="377"/>
        <end position="457"/>
    </location>
</feature>